<feature type="region of interest" description="Disordered" evidence="1">
    <location>
        <begin position="55"/>
        <end position="75"/>
    </location>
</feature>
<dbReference type="Proteomes" id="UP000077381">
    <property type="component" value="Unassembled WGS sequence"/>
</dbReference>
<gene>
    <name evidence="2" type="ORF">STSP_55630</name>
</gene>
<sequence>MLGSDDFASLGAGYWVIYVPRSFSSGTEAVNHCVARGRTTKETCTGRYLSHDSADSPLTCEPDGEGGVTGRCTRS</sequence>
<keyword evidence="3" id="KW-1185">Reference proteome</keyword>
<evidence type="ECO:0000313" key="2">
    <source>
        <dbReference type="EMBL" id="OAH11071.1"/>
    </source>
</evidence>
<dbReference type="RefSeq" id="WP_067283350.1">
    <property type="nucleotide sequence ID" value="NZ_LOHS01000115.1"/>
</dbReference>
<dbReference type="PATRIC" id="fig|1716141.3.peg.5848"/>
<dbReference type="OrthoDB" id="9762169at2"/>
<dbReference type="EMBL" id="LOHS01000115">
    <property type="protein sequence ID" value="OAH11071.1"/>
    <property type="molecule type" value="Genomic_DNA"/>
</dbReference>
<comment type="caution">
    <text evidence="2">The sequence shown here is derived from an EMBL/GenBank/DDBJ whole genome shotgun (WGS) entry which is preliminary data.</text>
</comment>
<reference evidence="2 3" key="1">
    <citation type="submission" date="2015-12" db="EMBL/GenBank/DDBJ databases">
        <title>Genome sequence of Streptomyces sp. G25.</title>
        <authorList>
            <person name="Poehlein A."/>
            <person name="Roettig A."/>
            <person name="Hiessl S."/>
            <person name="Hauschild P."/>
            <person name="Schauer J."/>
            <person name="Madkour M.H."/>
            <person name="Al-Ansari A.M."/>
            <person name="Almakishah N.H."/>
            <person name="Steinbuechel A."/>
            <person name="Daniel R."/>
        </authorList>
    </citation>
    <scope>NUCLEOTIDE SEQUENCE [LARGE SCALE GENOMIC DNA]</scope>
    <source>
        <strain evidence="3">G25(2015)</strain>
    </source>
</reference>
<evidence type="ECO:0000256" key="1">
    <source>
        <dbReference type="SAM" id="MobiDB-lite"/>
    </source>
</evidence>
<proteinExistence type="predicted"/>
<dbReference type="AlphaFoldDB" id="A0A177HJC3"/>
<dbReference type="STRING" id="1716141.STSP_55630"/>
<name>A0A177HJC3_9ACTN</name>
<protein>
    <submittedName>
        <fullName evidence="2">Uncharacterized protein</fullName>
    </submittedName>
</protein>
<accession>A0A177HJC3</accession>
<organism evidence="2 3">
    <name type="scientific">Streptomyces jeddahensis</name>
    <dbReference type="NCBI Taxonomy" id="1716141"/>
    <lineage>
        <taxon>Bacteria</taxon>
        <taxon>Bacillati</taxon>
        <taxon>Actinomycetota</taxon>
        <taxon>Actinomycetes</taxon>
        <taxon>Kitasatosporales</taxon>
        <taxon>Streptomycetaceae</taxon>
        <taxon>Streptomyces</taxon>
    </lineage>
</organism>
<evidence type="ECO:0000313" key="3">
    <source>
        <dbReference type="Proteomes" id="UP000077381"/>
    </source>
</evidence>